<dbReference type="EMBL" id="JAHJDP010000018">
    <property type="protein sequence ID" value="MBU2689764.1"/>
    <property type="molecule type" value="Genomic_DNA"/>
</dbReference>
<dbReference type="Proteomes" id="UP000777784">
    <property type="component" value="Unassembled WGS sequence"/>
</dbReference>
<comment type="caution">
    <text evidence="2">The sequence shown here is derived from an EMBL/GenBank/DDBJ whole genome shotgun (WGS) entry which is preliminary data.</text>
</comment>
<evidence type="ECO:0000256" key="1">
    <source>
        <dbReference type="SAM" id="MobiDB-lite"/>
    </source>
</evidence>
<sequence>MMKSSALPISIACLTAFMLGCEKTDDVLTPQPYEPAELSGTAGPAGSGADGSRRDQLQFLCAAGPSDGGQSG</sequence>
<accession>A0A948RWX9</accession>
<gene>
    <name evidence="2" type="ORF">KJ970_02475</name>
</gene>
<name>A0A948RWX9_UNCEI</name>
<protein>
    <submittedName>
        <fullName evidence="2">Uncharacterized protein</fullName>
    </submittedName>
</protein>
<organism evidence="2 3">
    <name type="scientific">Eiseniibacteriota bacterium</name>
    <dbReference type="NCBI Taxonomy" id="2212470"/>
    <lineage>
        <taxon>Bacteria</taxon>
        <taxon>Candidatus Eiseniibacteriota</taxon>
    </lineage>
</organism>
<feature type="region of interest" description="Disordered" evidence="1">
    <location>
        <begin position="26"/>
        <end position="72"/>
    </location>
</feature>
<dbReference type="AlphaFoldDB" id="A0A948RWX9"/>
<evidence type="ECO:0000313" key="2">
    <source>
        <dbReference type="EMBL" id="MBU2689764.1"/>
    </source>
</evidence>
<evidence type="ECO:0000313" key="3">
    <source>
        <dbReference type="Proteomes" id="UP000777784"/>
    </source>
</evidence>
<dbReference type="PROSITE" id="PS51257">
    <property type="entry name" value="PROKAR_LIPOPROTEIN"/>
    <property type="match status" value="1"/>
</dbReference>
<proteinExistence type="predicted"/>
<reference evidence="2" key="1">
    <citation type="submission" date="2021-05" db="EMBL/GenBank/DDBJ databases">
        <title>Energy efficiency and biological interactions define the core microbiome of deep oligotrophic groundwater.</title>
        <authorList>
            <person name="Mehrshad M."/>
            <person name="Lopez-Fernandez M."/>
            <person name="Bell E."/>
            <person name="Bernier-Latmani R."/>
            <person name="Bertilsson S."/>
            <person name="Dopson M."/>
        </authorList>
    </citation>
    <scope>NUCLEOTIDE SEQUENCE</scope>
    <source>
        <strain evidence="2">Modern_marine.mb.64</strain>
    </source>
</reference>